<gene>
    <name evidence="1" type="ORF">DW007_03090</name>
</gene>
<protein>
    <submittedName>
        <fullName evidence="1">Uncharacterized protein</fullName>
    </submittedName>
</protein>
<comment type="caution">
    <text evidence="1">The sequence shown here is derived from an EMBL/GenBank/DDBJ whole genome shotgun (WGS) entry which is preliminary data.</text>
</comment>
<reference evidence="1 2" key="1">
    <citation type="submission" date="2018-08" db="EMBL/GenBank/DDBJ databases">
        <title>A genome reference for cultivated species of the human gut microbiota.</title>
        <authorList>
            <person name="Zou Y."/>
            <person name="Xue W."/>
            <person name="Luo G."/>
        </authorList>
    </citation>
    <scope>NUCLEOTIDE SEQUENCE [LARGE SCALE GENOMIC DNA]</scope>
    <source>
        <strain evidence="1 2">AF36-7BH</strain>
    </source>
</reference>
<dbReference type="EMBL" id="QROY01000002">
    <property type="protein sequence ID" value="RHL71148.1"/>
    <property type="molecule type" value="Genomic_DNA"/>
</dbReference>
<accession>A0A415MEK8</accession>
<sequence>MREIKVQLYRGEDDNYVELWKTVEEIEGKHRYYGRYTYGNEGTWYSVCDPLGYCELNAPMADDVMFICCDENGNEVIRYSNADGNKLPKFETIIKREWNKVKEKLQYNVEDLTKNFWAECWNGDTTMKINQWLLSYKDPDLYPEKAKDYDENWTGCWAEKEIEYEPIPDTEFEYLGHKYQFTKVKHKHEYCGVEWYEFVCTDSPYVMQDTPWVKDRAWIQSYMYLGNWFDDKTYGTMYDQRTAREKVVAALIKKFPMKEKWDKLLYVKKRTGNEFYNCDCCYEKSYSDMADVLINRNYHRKDVDHLCKFINKETEDIVFASNRGNKYTIRQTYPDIYDYDNCLI</sequence>
<dbReference type="RefSeq" id="WP_118370092.1">
    <property type="nucleotide sequence ID" value="NZ_QROY01000002.1"/>
</dbReference>
<organism evidence="1 2">
    <name type="scientific">Lachnospira eligens</name>
    <dbReference type="NCBI Taxonomy" id="39485"/>
    <lineage>
        <taxon>Bacteria</taxon>
        <taxon>Bacillati</taxon>
        <taxon>Bacillota</taxon>
        <taxon>Clostridia</taxon>
        <taxon>Lachnospirales</taxon>
        <taxon>Lachnospiraceae</taxon>
        <taxon>Lachnospira</taxon>
    </lineage>
</organism>
<name>A0A415MEK8_9FIRM</name>
<evidence type="ECO:0000313" key="1">
    <source>
        <dbReference type="EMBL" id="RHL71148.1"/>
    </source>
</evidence>
<dbReference type="AlphaFoldDB" id="A0A415MEK8"/>
<evidence type="ECO:0000313" key="2">
    <source>
        <dbReference type="Proteomes" id="UP000285201"/>
    </source>
</evidence>
<proteinExistence type="predicted"/>
<dbReference type="Proteomes" id="UP000285201">
    <property type="component" value="Unassembled WGS sequence"/>
</dbReference>